<proteinExistence type="predicted"/>
<dbReference type="SUPFAM" id="SSF52833">
    <property type="entry name" value="Thioredoxin-like"/>
    <property type="match status" value="1"/>
</dbReference>
<dbReference type="InterPro" id="IPR040079">
    <property type="entry name" value="Glutathione_S-Trfase"/>
</dbReference>
<dbReference type="Gene3D" id="3.40.30.10">
    <property type="entry name" value="Glutaredoxin"/>
    <property type="match status" value="1"/>
</dbReference>
<dbReference type="GO" id="GO:0006749">
    <property type="term" value="P:glutathione metabolic process"/>
    <property type="evidence" value="ECO:0007669"/>
    <property type="project" value="TreeGrafter"/>
</dbReference>
<dbReference type="PANTHER" id="PTHR42673:SF4">
    <property type="entry name" value="MALEYLACETOACETATE ISOMERASE"/>
    <property type="match status" value="1"/>
</dbReference>
<dbReference type="PANTHER" id="PTHR42673">
    <property type="entry name" value="MALEYLACETOACETATE ISOMERASE"/>
    <property type="match status" value="1"/>
</dbReference>
<dbReference type="RefSeq" id="WP_245754372.1">
    <property type="nucleotide sequence ID" value="NZ_FLQX01000004.1"/>
</dbReference>
<dbReference type="InterPro" id="IPR004045">
    <property type="entry name" value="Glutathione_S-Trfase_N"/>
</dbReference>
<accession>A0A1A8XGC0</accession>
<sequence>MNDLARTARLTLVLGDRNFSSWSLRPWLAARQAGLAFAEVGVRLDDAGTRDEIRKYSPSGKVPCLIAGEGAERLLIWESLAICEYLAELAPSLWPADPALRAEARSVSAEMHAGFAALRQNMAMDIRAIKPGQARSAEVGADIARIVSILQCCRKRCAARGPFLFGAFSIADAMYAPVVWRFVTYGVGLPPAAQAWVETMLALPAMREWRAAALAEPV</sequence>
<dbReference type="GO" id="GO:0006559">
    <property type="term" value="P:L-phenylalanine catabolic process"/>
    <property type="evidence" value="ECO:0007669"/>
    <property type="project" value="TreeGrafter"/>
</dbReference>
<evidence type="ECO:0000313" key="3">
    <source>
        <dbReference type="Proteomes" id="UP000199169"/>
    </source>
</evidence>
<dbReference type="CDD" id="cd03194">
    <property type="entry name" value="GST_C_3"/>
    <property type="match status" value="1"/>
</dbReference>
<gene>
    <name evidence="2" type="ORF">ACCAA_1010010</name>
</gene>
<dbReference type="EMBL" id="FLQX01000004">
    <property type="protein sequence ID" value="SBT03402.1"/>
    <property type="molecule type" value="Genomic_DNA"/>
</dbReference>
<dbReference type="SUPFAM" id="SSF47616">
    <property type="entry name" value="GST C-terminal domain-like"/>
    <property type="match status" value="1"/>
</dbReference>
<dbReference type="Pfam" id="PF13410">
    <property type="entry name" value="GST_C_2"/>
    <property type="match status" value="1"/>
</dbReference>
<evidence type="ECO:0000259" key="1">
    <source>
        <dbReference type="PROSITE" id="PS50404"/>
    </source>
</evidence>
<feature type="domain" description="GST N-terminal" evidence="1">
    <location>
        <begin position="10"/>
        <end position="94"/>
    </location>
</feature>
<dbReference type="STRING" id="1860102.ACCAA_1010010"/>
<evidence type="ECO:0000313" key="2">
    <source>
        <dbReference type="EMBL" id="SBT03402.1"/>
    </source>
</evidence>
<dbReference type="Proteomes" id="UP000199169">
    <property type="component" value="Unassembled WGS sequence"/>
</dbReference>
<dbReference type="Pfam" id="PF13409">
    <property type="entry name" value="GST_N_2"/>
    <property type="match status" value="1"/>
</dbReference>
<dbReference type="PROSITE" id="PS50404">
    <property type="entry name" value="GST_NTER"/>
    <property type="match status" value="1"/>
</dbReference>
<dbReference type="GO" id="GO:0016034">
    <property type="term" value="F:maleylacetoacetate isomerase activity"/>
    <property type="evidence" value="ECO:0007669"/>
    <property type="project" value="TreeGrafter"/>
</dbReference>
<organism evidence="2 3">
    <name type="scientific">Candidatus Accumulibacter aalborgensis</name>
    <dbReference type="NCBI Taxonomy" id="1860102"/>
    <lineage>
        <taxon>Bacteria</taxon>
        <taxon>Pseudomonadati</taxon>
        <taxon>Pseudomonadota</taxon>
        <taxon>Betaproteobacteria</taxon>
        <taxon>Candidatus Accumulibacter</taxon>
    </lineage>
</organism>
<keyword evidence="2" id="KW-0808">Transferase</keyword>
<dbReference type="AlphaFoldDB" id="A0A1A8XGC0"/>
<dbReference type="Gene3D" id="1.20.1050.10">
    <property type="match status" value="1"/>
</dbReference>
<dbReference type="CDD" id="cd03043">
    <property type="entry name" value="GST_N_1"/>
    <property type="match status" value="1"/>
</dbReference>
<reference evidence="3" key="1">
    <citation type="submission" date="2016-06" db="EMBL/GenBank/DDBJ databases">
        <authorList>
            <person name="McIlroy S.J."/>
            <person name="Karst S.M."/>
            <person name="Albertsen M."/>
        </authorList>
    </citation>
    <scope>NUCLEOTIDE SEQUENCE [LARGE SCALE GENOMIC DNA]</scope>
</reference>
<dbReference type="InterPro" id="IPR036249">
    <property type="entry name" value="Thioredoxin-like_sf"/>
</dbReference>
<dbReference type="SFLD" id="SFLDS00019">
    <property type="entry name" value="Glutathione_Transferase_(cytos"/>
    <property type="match status" value="1"/>
</dbReference>
<dbReference type="InterPro" id="IPR036282">
    <property type="entry name" value="Glutathione-S-Trfase_C_sf"/>
</dbReference>
<protein>
    <submittedName>
        <fullName evidence="2">Glutathione S-transferase</fullName>
    </submittedName>
</protein>
<keyword evidence="3" id="KW-1185">Reference proteome</keyword>
<dbReference type="GO" id="GO:0004364">
    <property type="term" value="F:glutathione transferase activity"/>
    <property type="evidence" value="ECO:0007669"/>
    <property type="project" value="TreeGrafter"/>
</dbReference>
<name>A0A1A8XGC0_9PROT</name>